<dbReference type="GO" id="GO:0009922">
    <property type="term" value="F:fatty acid elongase activity"/>
    <property type="evidence" value="ECO:0007669"/>
    <property type="project" value="UniProtKB-EC"/>
</dbReference>
<dbReference type="Pfam" id="PF01151">
    <property type="entry name" value="ELO"/>
    <property type="match status" value="1"/>
</dbReference>
<dbReference type="GO" id="GO:0005789">
    <property type="term" value="C:endoplasmic reticulum membrane"/>
    <property type="evidence" value="ECO:0007669"/>
    <property type="project" value="TreeGrafter"/>
</dbReference>
<keyword evidence="3 12" id="KW-0444">Lipid biosynthesis</keyword>
<feature type="transmembrane region" description="Helical" evidence="12">
    <location>
        <begin position="213"/>
        <end position="234"/>
    </location>
</feature>
<dbReference type="InterPro" id="IPR002076">
    <property type="entry name" value="ELO_fam"/>
</dbReference>
<evidence type="ECO:0000256" key="12">
    <source>
        <dbReference type="RuleBase" id="RU361115"/>
    </source>
</evidence>
<evidence type="ECO:0000256" key="3">
    <source>
        <dbReference type="ARBA" id="ARBA00022516"/>
    </source>
</evidence>
<keyword evidence="4 12" id="KW-0808">Transferase</keyword>
<evidence type="ECO:0000256" key="7">
    <source>
        <dbReference type="ARBA" id="ARBA00022989"/>
    </source>
</evidence>
<evidence type="ECO:0000256" key="1">
    <source>
        <dbReference type="ARBA" id="ARBA00004141"/>
    </source>
</evidence>
<sequence length="351" mass="40472">MEEAIENVVMDHAQRQMLDKQGTLSEFVPTLERPFFNIYLWEHFDSVVTKITGGRFIPHEFEFVADKLPLSDLKSVAAAITTYYVVIFGGRFLLRNSEPFKLNLLFQLHNLFLTSGSLCLLTLMVEQLIPIVWKNGLYFAICDIGAWTQPMVTLYYINYIFKFVEFIDTLFLVLKKKKLTFLHTYHHGATALLCFTQLVGTTAISWVPITLNLGVHVLMYFYYLLAASGIRVWWKEWVTRFQILQFVLDIIFIYFAVYQKVVHLYFPTFPHCGDCVGSTTATFSGCAILSSYLFLFVAFYIEIYKNKGTKKSRVVKRARGGVAAKVNEYVNIDLKNVSTPSPSPTRDLRKR</sequence>
<evidence type="ECO:0000313" key="14">
    <source>
        <dbReference type="Proteomes" id="UP000187013"/>
    </source>
</evidence>
<dbReference type="AlphaFoldDB" id="A0A1Q3AD88"/>
<dbReference type="OrthoDB" id="434092at2759"/>
<dbReference type="EC" id="2.3.1.-" evidence="12"/>
<keyword evidence="6 12" id="KW-0276">Fatty acid metabolism</keyword>
<organism evidence="13 14">
    <name type="scientific">Zygosaccharomyces rouxii</name>
    <dbReference type="NCBI Taxonomy" id="4956"/>
    <lineage>
        <taxon>Eukaryota</taxon>
        <taxon>Fungi</taxon>
        <taxon>Dikarya</taxon>
        <taxon>Ascomycota</taxon>
        <taxon>Saccharomycotina</taxon>
        <taxon>Saccharomycetes</taxon>
        <taxon>Saccharomycetales</taxon>
        <taxon>Saccharomycetaceae</taxon>
        <taxon>Zygosaccharomyces</taxon>
    </lineage>
</organism>
<dbReference type="InterPro" id="IPR030457">
    <property type="entry name" value="ELO_CS"/>
</dbReference>
<comment type="similarity">
    <text evidence="2 12">Belongs to the ELO family.</text>
</comment>
<evidence type="ECO:0000256" key="9">
    <source>
        <dbReference type="ARBA" id="ARBA00023136"/>
    </source>
</evidence>
<dbReference type="GO" id="GO:0034626">
    <property type="term" value="P:fatty acid elongation, polyunsaturated fatty acid"/>
    <property type="evidence" value="ECO:0007669"/>
    <property type="project" value="TreeGrafter"/>
</dbReference>
<evidence type="ECO:0000256" key="2">
    <source>
        <dbReference type="ARBA" id="ARBA00007263"/>
    </source>
</evidence>
<protein>
    <recommendedName>
        <fullName evidence="12">Elongation of fatty acids protein</fullName>
        <ecNumber evidence="12">2.3.1.-</ecNumber>
    </recommendedName>
</protein>
<keyword evidence="7 12" id="KW-1133">Transmembrane helix</keyword>
<feature type="transmembrane region" description="Helical" evidence="12">
    <location>
        <begin position="186"/>
        <end position="207"/>
    </location>
</feature>
<comment type="catalytic activity">
    <reaction evidence="12">
        <text>an acyl-CoA + malonyl-CoA + H(+) = a 3-oxoacyl-CoA + CO2 + CoA</text>
        <dbReference type="Rhea" id="RHEA:50252"/>
        <dbReference type="ChEBI" id="CHEBI:15378"/>
        <dbReference type="ChEBI" id="CHEBI:16526"/>
        <dbReference type="ChEBI" id="CHEBI:57287"/>
        <dbReference type="ChEBI" id="CHEBI:57384"/>
        <dbReference type="ChEBI" id="CHEBI:58342"/>
        <dbReference type="ChEBI" id="CHEBI:90726"/>
    </reaction>
    <physiologicalReaction direction="left-to-right" evidence="12">
        <dbReference type="Rhea" id="RHEA:50253"/>
    </physiologicalReaction>
</comment>
<evidence type="ECO:0000256" key="8">
    <source>
        <dbReference type="ARBA" id="ARBA00023098"/>
    </source>
</evidence>
<feature type="transmembrane region" description="Helical" evidence="12">
    <location>
        <begin position="281"/>
        <end position="303"/>
    </location>
</feature>
<evidence type="ECO:0000256" key="10">
    <source>
        <dbReference type="ARBA" id="ARBA00023160"/>
    </source>
</evidence>
<keyword evidence="10 12" id="KW-0275">Fatty acid biosynthesis</keyword>
<dbReference type="EMBL" id="BDGX01000035">
    <property type="protein sequence ID" value="GAV53473.1"/>
    <property type="molecule type" value="Genomic_DNA"/>
</dbReference>
<keyword evidence="5 12" id="KW-0812">Transmembrane</keyword>
<evidence type="ECO:0000256" key="4">
    <source>
        <dbReference type="ARBA" id="ARBA00022679"/>
    </source>
</evidence>
<evidence type="ECO:0000256" key="11">
    <source>
        <dbReference type="ARBA" id="ARBA00047375"/>
    </source>
</evidence>
<evidence type="ECO:0000256" key="6">
    <source>
        <dbReference type="ARBA" id="ARBA00022832"/>
    </source>
</evidence>
<keyword evidence="9 12" id="KW-0472">Membrane</keyword>
<dbReference type="GO" id="GO:0034625">
    <property type="term" value="P:fatty acid elongation, monounsaturated fatty acid"/>
    <property type="evidence" value="ECO:0007669"/>
    <property type="project" value="TreeGrafter"/>
</dbReference>
<reference evidence="13 14" key="1">
    <citation type="submission" date="2016-08" db="EMBL/GenBank/DDBJ databases">
        <title>Draft genome sequence of allopolyploid Zygosaccharomyces rouxii.</title>
        <authorList>
            <person name="Watanabe J."/>
            <person name="Uehara K."/>
            <person name="Mogi Y."/>
            <person name="Tsukioka Y."/>
        </authorList>
    </citation>
    <scope>NUCLEOTIDE SEQUENCE [LARGE SCALE GENOMIC DNA]</scope>
    <source>
        <strain evidence="13 14">NBRC 110957</strain>
    </source>
</reference>
<evidence type="ECO:0000313" key="13">
    <source>
        <dbReference type="EMBL" id="GAV53473.1"/>
    </source>
</evidence>
<dbReference type="GO" id="GO:0042761">
    <property type="term" value="P:very long-chain fatty acid biosynthetic process"/>
    <property type="evidence" value="ECO:0007669"/>
    <property type="project" value="TreeGrafter"/>
</dbReference>
<evidence type="ECO:0000256" key="5">
    <source>
        <dbReference type="ARBA" id="ARBA00022692"/>
    </source>
</evidence>
<keyword evidence="8 12" id="KW-0443">Lipid metabolism</keyword>
<proteinExistence type="inferred from homology"/>
<dbReference type="Proteomes" id="UP000187013">
    <property type="component" value="Unassembled WGS sequence"/>
</dbReference>
<comment type="subcellular location">
    <subcellularLocation>
        <location evidence="1">Membrane</location>
        <topology evidence="1">Multi-pass membrane protein</topology>
    </subcellularLocation>
</comment>
<gene>
    <name evidence="13" type="ORF">ZYGR_0AI07570</name>
</gene>
<dbReference type="PANTHER" id="PTHR11157:SF134">
    <property type="entry name" value="ELONGATION OF FATTY ACIDS PROTEIN 1-RELATED"/>
    <property type="match status" value="1"/>
</dbReference>
<comment type="caution">
    <text evidence="13">The sequence shown here is derived from an EMBL/GenBank/DDBJ whole genome shotgun (WGS) entry which is preliminary data.</text>
</comment>
<name>A0A1Q3AD88_ZYGRO</name>
<feature type="transmembrane region" description="Helical" evidence="12">
    <location>
        <begin position="106"/>
        <end position="133"/>
    </location>
</feature>
<dbReference type="PROSITE" id="PS01188">
    <property type="entry name" value="ELO"/>
    <property type="match status" value="1"/>
</dbReference>
<accession>A0A1Q3AD88</accession>
<dbReference type="PANTHER" id="PTHR11157">
    <property type="entry name" value="FATTY ACID ACYL TRANSFERASE-RELATED"/>
    <property type="match status" value="1"/>
</dbReference>
<feature type="transmembrane region" description="Helical" evidence="12">
    <location>
        <begin position="153"/>
        <end position="174"/>
    </location>
</feature>
<comment type="catalytic activity">
    <reaction evidence="11">
        <text>a very-long-chain acyl-CoA + malonyl-CoA + H(+) = a very-long-chain 3-oxoacyl-CoA + CO2 + CoA</text>
        <dbReference type="Rhea" id="RHEA:32727"/>
        <dbReference type="ChEBI" id="CHEBI:15378"/>
        <dbReference type="ChEBI" id="CHEBI:16526"/>
        <dbReference type="ChEBI" id="CHEBI:57287"/>
        <dbReference type="ChEBI" id="CHEBI:57384"/>
        <dbReference type="ChEBI" id="CHEBI:90725"/>
        <dbReference type="ChEBI" id="CHEBI:90736"/>
        <dbReference type="EC" id="2.3.1.199"/>
    </reaction>
</comment>
<dbReference type="GO" id="GO:0019367">
    <property type="term" value="P:fatty acid elongation, saturated fatty acid"/>
    <property type="evidence" value="ECO:0007669"/>
    <property type="project" value="TreeGrafter"/>
</dbReference>
<feature type="transmembrane region" description="Helical" evidence="12">
    <location>
        <begin position="246"/>
        <end position="266"/>
    </location>
</feature>
<dbReference type="GO" id="GO:0030148">
    <property type="term" value="P:sphingolipid biosynthetic process"/>
    <property type="evidence" value="ECO:0007669"/>
    <property type="project" value="TreeGrafter"/>
</dbReference>
<feature type="transmembrane region" description="Helical" evidence="12">
    <location>
        <begin position="76"/>
        <end position="94"/>
    </location>
</feature>